<name>A0A917SQM3_9RHOB</name>
<dbReference type="Proteomes" id="UP000649829">
    <property type="component" value="Unassembled WGS sequence"/>
</dbReference>
<evidence type="ECO:0000313" key="7">
    <source>
        <dbReference type="Proteomes" id="UP000649829"/>
    </source>
</evidence>
<dbReference type="Pfam" id="PF13442">
    <property type="entry name" value="Cytochrome_CBB3"/>
    <property type="match status" value="1"/>
</dbReference>
<evidence type="ECO:0000256" key="2">
    <source>
        <dbReference type="ARBA" id="ARBA00022723"/>
    </source>
</evidence>
<dbReference type="PANTHER" id="PTHR35008">
    <property type="entry name" value="BLL4482 PROTEIN-RELATED"/>
    <property type="match status" value="1"/>
</dbReference>
<keyword evidence="3 4" id="KW-0408">Iron</keyword>
<protein>
    <submittedName>
        <fullName evidence="6">Diheme cytochrome c-type</fullName>
    </submittedName>
</protein>
<reference evidence="6" key="1">
    <citation type="journal article" date="2014" name="Int. J. Syst. Evol. Microbiol.">
        <title>Complete genome sequence of Corynebacterium casei LMG S-19264T (=DSM 44701T), isolated from a smear-ripened cheese.</title>
        <authorList>
            <consortium name="US DOE Joint Genome Institute (JGI-PGF)"/>
            <person name="Walter F."/>
            <person name="Albersmeier A."/>
            <person name="Kalinowski J."/>
            <person name="Ruckert C."/>
        </authorList>
    </citation>
    <scope>NUCLEOTIDE SEQUENCE</scope>
    <source>
        <strain evidence="6">CGMCC 1.6293</strain>
    </source>
</reference>
<dbReference type="EMBL" id="BMLF01000001">
    <property type="protein sequence ID" value="GGL89921.1"/>
    <property type="molecule type" value="Genomic_DNA"/>
</dbReference>
<dbReference type="AlphaFoldDB" id="A0A917SQM3"/>
<dbReference type="InterPro" id="IPR036909">
    <property type="entry name" value="Cyt_c-like_dom_sf"/>
</dbReference>
<dbReference type="GO" id="GO:0046872">
    <property type="term" value="F:metal ion binding"/>
    <property type="evidence" value="ECO:0007669"/>
    <property type="project" value="UniProtKB-KW"/>
</dbReference>
<gene>
    <name evidence="6" type="primary">cycG</name>
    <name evidence="6" type="ORF">GCM10011534_10060</name>
</gene>
<evidence type="ECO:0000256" key="4">
    <source>
        <dbReference type="PROSITE-ProRule" id="PRU00433"/>
    </source>
</evidence>
<comment type="caution">
    <text evidence="6">The sequence shown here is derived from an EMBL/GenBank/DDBJ whole genome shotgun (WGS) entry which is preliminary data.</text>
</comment>
<sequence length="299" mass="31061">MKAFVTLLFLAVLGGAVFWYVTRPGTAGAETYAGLTGDAARGETVFWAGGCASCHAAPGAEGEERLVMAGGTALASSFGTFYAPNISPDPEAGIGGWSVADLGNAMQAGVAPGGAHLYPAFPYTSYTKAEPQDIADLHAFMATLPASDAANKAHDVGFPYTIRRLLGGWKSLFLDDAWVLTNATTDRLARGRYLVEALGHCGECHTPRNRLGGLDTANWLGGAANPAGEGRIPNITPGGLDWSEADIAEYLKSGFTPEFDVAGGEMAEVVQNTAQLSDEDRASIAAYLKAVPAVESAAQ</sequence>
<evidence type="ECO:0000256" key="3">
    <source>
        <dbReference type="ARBA" id="ARBA00023004"/>
    </source>
</evidence>
<dbReference type="PANTHER" id="PTHR35008:SF8">
    <property type="entry name" value="ALCOHOL DEHYDROGENASE CYTOCHROME C SUBUNIT"/>
    <property type="match status" value="1"/>
</dbReference>
<dbReference type="Pfam" id="PF00034">
    <property type="entry name" value="Cytochrom_C"/>
    <property type="match status" value="1"/>
</dbReference>
<proteinExistence type="predicted"/>
<keyword evidence="2 4" id="KW-0479">Metal-binding</keyword>
<dbReference type="GO" id="GO:0020037">
    <property type="term" value="F:heme binding"/>
    <property type="evidence" value="ECO:0007669"/>
    <property type="project" value="InterPro"/>
</dbReference>
<evidence type="ECO:0000259" key="5">
    <source>
        <dbReference type="PROSITE" id="PS51007"/>
    </source>
</evidence>
<dbReference type="PROSITE" id="PS51007">
    <property type="entry name" value="CYTC"/>
    <property type="match status" value="1"/>
</dbReference>
<feature type="domain" description="Cytochrome c" evidence="5">
    <location>
        <begin position="37"/>
        <end position="292"/>
    </location>
</feature>
<evidence type="ECO:0000256" key="1">
    <source>
        <dbReference type="ARBA" id="ARBA00022617"/>
    </source>
</evidence>
<dbReference type="InterPro" id="IPR009056">
    <property type="entry name" value="Cyt_c-like_dom"/>
</dbReference>
<dbReference type="RefSeq" id="WP_028285898.1">
    <property type="nucleotide sequence ID" value="NZ_BMLF01000001.1"/>
</dbReference>
<accession>A0A917SQM3</accession>
<dbReference type="Gene3D" id="1.10.760.10">
    <property type="entry name" value="Cytochrome c-like domain"/>
    <property type="match status" value="2"/>
</dbReference>
<keyword evidence="1 4" id="KW-0349">Heme</keyword>
<dbReference type="SUPFAM" id="SSF46626">
    <property type="entry name" value="Cytochrome c"/>
    <property type="match status" value="2"/>
</dbReference>
<organism evidence="6 7">
    <name type="scientific">Pseudooceanicola nanhaiensis</name>
    <dbReference type="NCBI Taxonomy" id="375761"/>
    <lineage>
        <taxon>Bacteria</taxon>
        <taxon>Pseudomonadati</taxon>
        <taxon>Pseudomonadota</taxon>
        <taxon>Alphaproteobacteria</taxon>
        <taxon>Rhodobacterales</taxon>
        <taxon>Paracoccaceae</taxon>
        <taxon>Pseudooceanicola</taxon>
    </lineage>
</organism>
<evidence type="ECO:0000313" key="6">
    <source>
        <dbReference type="EMBL" id="GGL89921.1"/>
    </source>
</evidence>
<dbReference type="GO" id="GO:0009055">
    <property type="term" value="F:electron transfer activity"/>
    <property type="evidence" value="ECO:0007669"/>
    <property type="project" value="InterPro"/>
</dbReference>
<dbReference type="InterPro" id="IPR051459">
    <property type="entry name" value="Cytochrome_c-type_DH"/>
</dbReference>
<keyword evidence="7" id="KW-1185">Reference proteome</keyword>
<reference evidence="6" key="2">
    <citation type="submission" date="2020-09" db="EMBL/GenBank/DDBJ databases">
        <authorList>
            <person name="Sun Q."/>
            <person name="Zhou Y."/>
        </authorList>
    </citation>
    <scope>NUCLEOTIDE SEQUENCE</scope>
    <source>
        <strain evidence="6">CGMCC 1.6293</strain>
    </source>
</reference>